<dbReference type="OrthoDB" id="7418918at2759"/>
<name>A0A7J6X536_THATH</name>
<keyword evidence="2" id="KW-0696">RNA-directed RNA polymerase</keyword>
<dbReference type="Proteomes" id="UP000554482">
    <property type="component" value="Unassembled WGS sequence"/>
</dbReference>
<dbReference type="InterPro" id="IPR026890">
    <property type="entry name" value="Mononeg_mRNAcap"/>
</dbReference>
<gene>
    <name evidence="2" type="ORF">FRX31_006951</name>
</gene>
<evidence type="ECO:0000313" key="2">
    <source>
        <dbReference type="EMBL" id="KAF5203462.1"/>
    </source>
</evidence>
<keyword evidence="2" id="KW-0808">Transferase</keyword>
<protein>
    <submittedName>
        <fullName evidence="2">RNA-dependent RNA polymerase</fullName>
    </submittedName>
</protein>
<keyword evidence="2" id="KW-0548">Nucleotidyltransferase</keyword>
<sequence length="887" mass="101786">MWGLNMEGITMPTQQEQTKLYRWSEIPHEWASRAILVMVDESVNHNPLLTRGRHTPYYGSATKMRVRRAPMQVLEVGNIVSSLKQLMEIKGWVKGDAEITRLIESLIQEKTTVPLEALELYTRQVYSGAISHRLPCQALKRGGMTNQNLNFSSHIRILSDTALHYAKSGTNYTICFQSAFLYAISTLAQYQEMGIEIAGKWGLVFHKPCCVKEIPTEQFTLDRSEYEGVALQNRIDRLRPKYEVARTVQDSVVDGETSYSVIMARKFTLWIRNIELSTRISTLENRAIHESLTAPFVNLTEFVHLNCRQFFMSLIYYNFLYSKDTRRNPQTMWEPMMMGGALKSAYDVLCDSLIKCNLLRPWMEITGRKLHAGSTREGLRGLLVQTLSTLCEPGWKQIVMNHTILTHEDSEAIYIAASRLLHQAHSVQWMYPRETGYEQIRDTLIAEDNRLLLASCTTSEEEAVCTVRASEAPVHHVYRSADTYPLVGAETYATGRYVRLYTQIAGCVGFSVLTTSLYLLFVGQNEVPWSNWLNKRKVHLYTFDDPEGALYTFLSHFLKCLWNKPIGGYPHWDVDDDEIEMVINEGPTYIAMDECRLGYDMLRFQSSMTGRPEYKSHPHSTLYVVTTKCRRWQDNTAWSRVPVGCMVIVDHDLRTPFPPMCVYSLTRVVIRTGYSQVWMIGRKQDTLSWSTAQARVQGVDIDVGFGSVREAMSYTRATLEPIRGCYSIDSWLKTRLKVTGPTREDLTYSVEQEYTTKYQSLAQLSRVTELGTCRAGLNKIARELVYWSWVALCGREGPERVVGNAWILSSHITWRRGRYTVCHCAGAGCGDWTCVFSVSEDQWMWYAAWRRAGPVDNEDTDVNYMKIHVQEEDPLAHFMSGTEDYED</sequence>
<evidence type="ECO:0000259" key="1">
    <source>
        <dbReference type="Pfam" id="PF14318"/>
    </source>
</evidence>
<reference evidence="2 3" key="1">
    <citation type="submission" date="2020-06" db="EMBL/GenBank/DDBJ databases">
        <title>Transcriptomic and genomic resources for Thalictrum thalictroides and T. hernandezii: Facilitating candidate gene discovery in an emerging model plant lineage.</title>
        <authorList>
            <person name="Arias T."/>
            <person name="Riano-Pachon D.M."/>
            <person name="Di Stilio V.S."/>
        </authorList>
    </citation>
    <scope>NUCLEOTIDE SEQUENCE [LARGE SCALE GENOMIC DNA]</scope>
    <source>
        <strain evidence="3">cv. WT478/WT964</strain>
        <tissue evidence="2">Leaves</tissue>
    </source>
</reference>
<keyword evidence="3" id="KW-1185">Reference proteome</keyword>
<accession>A0A7J6X536</accession>
<organism evidence="2 3">
    <name type="scientific">Thalictrum thalictroides</name>
    <name type="common">Rue-anemone</name>
    <name type="synonym">Anemone thalictroides</name>
    <dbReference type="NCBI Taxonomy" id="46969"/>
    <lineage>
        <taxon>Eukaryota</taxon>
        <taxon>Viridiplantae</taxon>
        <taxon>Streptophyta</taxon>
        <taxon>Embryophyta</taxon>
        <taxon>Tracheophyta</taxon>
        <taxon>Spermatophyta</taxon>
        <taxon>Magnoliopsida</taxon>
        <taxon>Ranunculales</taxon>
        <taxon>Ranunculaceae</taxon>
        <taxon>Thalictroideae</taxon>
        <taxon>Thalictrum</taxon>
    </lineage>
</organism>
<dbReference type="EMBL" id="JABWDY010006746">
    <property type="protein sequence ID" value="KAF5203462.1"/>
    <property type="molecule type" value="Genomic_DNA"/>
</dbReference>
<feature type="domain" description="Mononegavirales mRNA-capping" evidence="1">
    <location>
        <begin position="1"/>
        <end position="215"/>
    </location>
</feature>
<comment type="caution">
    <text evidence="2">The sequence shown here is derived from an EMBL/GenBank/DDBJ whole genome shotgun (WGS) entry which is preliminary data.</text>
</comment>
<dbReference type="GO" id="GO:0003968">
    <property type="term" value="F:RNA-directed RNA polymerase activity"/>
    <property type="evidence" value="ECO:0007669"/>
    <property type="project" value="UniProtKB-KW"/>
</dbReference>
<evidence type="ECO:0000313" key="3">
    <source>
        <dbReference type="Proteomes" id="UP000554482"/>
    </source>
</evidence>
<dbReference type="Pfam" id="PF14318">
    <property type="entry name" value="Mononeg_mRNAcap"/>
    <property type="match status" value="1"/>
</dbReference>
<dbReference type="AlphaFoldDB" id="A0A7J6X536"/>
<proteinExistence type="predicted"/>